<protein>
    <submittedName>
        <fullName evidence="1">Uncharacterized protein</fullName>
    </submittedName>
</protein>
<dbReference type="AlphaFoldDB" id="A0A414R800"/>
<sequence>MIIKNEIITDLKIISVNDLYKLKPFMEGTSLKINKSLNKESVIVRYETGMGKQAQLDWKEAIPFILDTGEVVEVNMFVLLLFYSRFRKYRLSISKSQDILFSFLDDAFETKAKVEAPMKIPDEIRAYNGKLNYRQLNDLIIRINNRVNSQVNHGTGRIPLMYFPKEKAFLGTLPTDTINAYMHKYGCYIKHKNYIIEFGYNSVGVIKTF</sequence>
<name>A0A414R800_9FIRM</name>
<evidence type="ECO:0000313" key="2">
    <source>
        <dbReference type="Proteomes" id="UP000286186"/>
    </source>
</evidence>
<dbReference type="Proteomes" id="UP000286186">
    <property type="component" value="Unassembled WGS sequence"/>
</dbReference>
<organism evidence="1 2">
    <name type="scientific">Eubacterium ventriosum</name>
    <dbReference type="NCBI Taxonomy" id="39496"/>
    <lineage>
        <taxon>Bacteria</taxon>
        <taxon>Bacillati</taxon>
        <taxon>Bacillota</taxon>
        <taxon>Clostridia</taxon>
        <taxon>Eubacteriales</taxon>
        <taxon>Eubacteriaceae</taxon>
        <taxon>Eubacterium</taxon>
    </lineage>
</organism>
<reference evidence="1 2" key="1">
    <citation type="submission" date="2018-08" db="EMBL/GenBank/DDBJ databases">
        <title>A genome reference for cultivated species of the human gut microbiota.</title>
        <authorList>
            <person name="Zou Y."/>
            <person name="Xue W."/>
            <person name="Luo G."/>
        </authorList>
    </citation>
    <scope>NUCLEOTIDE SEQUENCE [LARGE SCALE GENOMIC DNA]</scope>
    <source>
        <strain evidence="1 2">AM23-22</strain>
    </source>
</reference>
<gene>
    <name evidence="1" type="ORF">DW652_05060</name>
</gene>
<dbReference type="EMBL" id="QRHR01000004">
    <property type="protein sequence ID" value="RHF89152.1"/>
    <property type="molecule type" value="Genomic_DNA"/>
</dbReference>
<evidence type="ECO:0000313" key="1">
    <source>
        <dbReference type="EMBL" id="RHF89152.1"/>
    </source>
</evidence>
<proteinExistence type="predicted"/>
<comment type="caution">
    <text evidence="1">The sequence shown here is derived from an EMBL/GenBank/DDBJ whole genome shotgun (WGS) entry which is preliminary data.</text>
</comment>
<accession>A0A414R800</accession>